<dbReference type="InterPro" id="IPR013520">
    <property type="entry name" value="Ribonucl_H"/>
</dbReference>
<evidence type="ECO:0000313" key="9">
    <source>
        <dbReference type="Proteomes" id="UP000003511"/>
    </source>
</evidence>
<evidence type="ECO:0000256" key="6">
    <source>
        <dbReference type="HAMAP-Rule" id="MF_00045"/>
    </source>
</evidence>
<comment type="function">
    <text evidence="6">3'-to-5' exoribonuclease specific for small oligoribonucleotides.</text>
</comment>
<keyword evidence="3 6" id="KW-0378">Hydrolase</keyword>
<dbReference type="HOGENOM" id="CLU_064761_2_0_4"/>
<dbReference type="AlphaFoldDB" id="G4M5R1"/>
<feature type="domain" description="Exonuclease" evidence="7">
    <location>
        <begin position="64"/>
        <end position="237"/>
    </location>
</feature>
<comment type="similarity">
    <text evidence="1 6">Belongs to the oligoribonuclease family.</text>
</comment>
<comment type="caution">
    <text evidence="8">The sequence shown here is derived from an EMBL/GenBank/DDBJ whole genome shotgun (WGS) entry which is preliminary data.</text>
</comment>
<sequence length="246" mass="27967">MVILEFRLNYAKIIAFGRIALSHPAIASIVSRRGFLSSQAAFMTELSAASNSAEETTLVRSDMNLVWLDMEMTGLDPDNDRIIEIAVVVTNSTLNRMVEGPVLAIHQSDETLVRMDEWNRNTHGRSGLTERVKASTVNEAEATRQIRDFLGQYVPPGKSPMCGNSICQDRRFMARWMPELETFFHYRNLDVSTLKELCRRWQPAIYKGFQKRAMHTALADIHESIDELKYYRQHFLIPSAPAADAS</sequence>
<dbReference type="EMBL" id="CAFE01000050">
    <property type="protein sequence ID" value="CCD36488.1"/>
    <property type="molecule type" value="Genomic_DNA"/>
</dbReference>
<dbReference type="PANTHER" id="PTHR11046">
    <property type="entry name" value="OLIGORIBONUCLEASE, MITOCHONDRIAL"/>
    <property type="match status" value="1"/>
</dbReference>
<evidence type="ECO:0000256" key="4">
    <source>
        <dbReference type="ARBA" id="ARBA00022839"/>
    </source>
</evidence>
<dbReference type="GO" id="GO:0000175">
    <property type="term" value="F:3'-5'-RNA exonuclease activity"/>
    <property type="evidence" value="ECO:0007669"/>
    <property type="project" value="InterPro"/>
</dbReference>
<reference evidence="8 9" key="2">
    <citation type="submission" date="2011-10" db="EMBL/GenBank/DDBJ databases">
        <title>Draft genome sequence of Candidatus Burkholderia kirkii.</title>
        <authorList>
            <person name="Carlier A.L."/>
            <person name="Eberl L."/>
        </authorList>
    </citation>
    <scope>NUCLEOTIDE SEQUENCE [LARGE SCALE GENOMIC DNA]</scope>
    <source>
        <strain evidence="8 9">UZHbot1</strain>
    </source>
</reference>
<protein>
    <recommendedName>
        <fullName evidence="5 6">Oligoribonuclease</fullName>
        <ecNumber evidence="6">3.1.-.-</ecNumber>
    </recommendedName>
</protein>
<dbReference type="Gene3D" id="3.30.420.10">
    <property type="entry name" value="Ribonuclease H-like superfamily/Ribonuclease H"/>
    <property type="match status" value="1"/>
</dbReference>
<evidence type="ECO:0000256" key="2">
    <source>
        <dbReference type="ARBA" id="ARBA00022722"/>
    </source>
</evidence>
<dbReference type="EC" id="3.1.-.-" evidence="6"/>
<dbReference type="GO" id="GO:0003676">
    <property type="term" value="F:nucleic acid binding"/>
    <property type="evidence" value="ECO:0007669"/>
    <property type="project" value="InterPro"/>
</dbReference>
<reference evidence="8 9" key="1">
    <citation type="submission" date="2011-09" db="EMBL/GenBank/DDBJ databases">
        <authorList>
            <person name="Carlier A."/>
        </authorList>
    </citation>
    <scope>NUCLEOTIDE SEQUENCE [LARGE SCALE GENOMIC DNA]</scope>
    <source>
        <strain evidence="8 9">UZHbot1</strain>
    </source>
</reference>
<keyword evidence="2 6" id="KW-0540">Nuclease</keyword>
<dbReference type="Pfam" id="PF00929">
    <property type="entry name" value="RNase_T"/>
    <property type="match status" value="1"/>
</dbReference>
<name>G4M5R1_9BURK</name>
<dbReference type="InterPro" id="IPR022894">
    <property type="entry name" value="Oligoribonuclease"/>
</dbReference>
<dbReference type="InterPro" id="IPR012337">
    <property type="entry name" value="RNaseH-like_sf"/>
</dbReference>
<dbReference type="PANTHER" id="PTHR11046:SF0">
    <property type="entry name" value="OLIGORIBONUCLEASE, MITOCHONDRIAL"/>
    <property type="match status" value="1"/>
</dbReference>
<organism evidence="8 9">
    <name type="scientific">Candidatus Paraburkholderia kirkii UZHbot1</name>
    <dbReference type="NCBI Taxonomy" id="1055526"/>
    <lineage>
        <taxon>Bacteria</taxon>
        <taxon>Pseudomonadati</taxon>
        <taxon>Pseudomonadota</taxon>
        <taxon>Betaproteobacteria</taxon>
        <taxon>Burkholderiales</taxon>
        <taxon>Burkholderiaceae</taxon>
        <taxon>Paraburkholderia</taxon>
    </lineage>
</organism>
<evidence type="ECO:0000313" key="8">
    <source>
        <dbReference type="EMBL" id="CCD36488.1"/>
    </source>
</evidence>
<evidence type="ECO:0000256" key="3">
    <source>
        <dbReference type="ARBA" id="ARBA00022801"/>
    </source>
</evidence>
<gene>
    <name evidence="6" type="primary">orn</name>
    <name evidence="8" type="ORF">BKIR_c14_3225</name>
</gene>
<accession>G4M5R1</accession>
<dbReference type="SMART" id="SM00479">
    <property type="entry name" value="EXOIII"/>
    <property type="match status" value="1"/>
</dbReference>
<dbReference type="Proteomes" id="UP000003511">
    <property type="component" value="Unassembled WGS sequence"/>
</dbReference>
<dbReference type="HAMAP" id="MF_00045">
    <property type="entry name" value="Oligoribonuclease"/>
    <property type="match status" value="1"/>
</dbReference>
<evidence type="ECO:0000256" key="1">
    <source>
        <dbReference type="ARBA" id="ARBA00009921"/>
    </source>
</evidence>
<keyword evidence="4 6" id="KW-0269">Exonuclease</keyword>
<evidence type="ECO:0000259" key="7">
    <source>
        <dbReference type="SMART" id="SM00479"/>
    </source>
</evidence>
<dbReference type="CDD" id="cd06135">
    <property type="entry name" value="Orn"/>
    <property type="match status" value="1"/>
</dbReference>
<dbReference type="GO" id="GO:0005737">
    <property type="term" value="C:cytoplasm"/>
    <property type="evidence" value="ECO:0007669"/>
    <property type="project" value="UniProtKB-SubCell"/>
</dbReference>
<evidence type="ECO:0000256" key="5">
    <source>
        <dbReference type="ARBA" id="ARBA00070964"/>
    </source>
</evidence>
<proteinExistence type="inferred from homology"/>
<dbReference type="NCBIfam" id="NF003765">
    <property type="entry name" value="PRK05359.1"/>
    <property type="match status" value="1"/>
</dbReference>
<keyword evidence="9" id="KW-1185">Reference proteome</keyword>
<dbReference type="SUPFAM" id="SSF53098">
    <property type="entry name" value="Ribonuclease H-like"/>
    <property type="match status" value="1"/>
</dbReference>
<dbReference type="FunFam" id="3.30.420.10:FF:000003">
    <property type="entry name" value="Oligoribonuclease"/>
    <property type="match status" value="1"/>
</dbReference>
<dbReference type="InterPro" id="IPR036397">
    <property type="entry name" value="RNaseH_sf"/>
</dbReference>
<feature type="active site" evidence="6">
    <location>
        <position position="186"/>
    </location>
</feature>
<dbReference type="STRING" id="1055526.BKIR_c14_3225"/>
<keyword evidence="6" id="KW-0963">Cytoplasm</keyword>
<comment type="subcellular location">
    <subcellularLocation>
        <location evidence="6">Cytoplasm</location>
    </subcellularLocation>
</comment>
<dbReference type="GO" id="GO:0006259">
    <property type="term" value="P:DNA metabolic process"/>
    <property type="evidence" value="ECO:0007669"/>
    <property type="project" value="UniProtKB-ARBA"/>
</dbReference>